<dbReference type="InterPro" id="IPR043502">
    <property type="entry name" value="DNA/RNA_pol_sf"/>
</dbReference>
<sequence length="338" mass="38152">MQSPKTADRLIELGYDSMEVLSLLAEDDLGEATIPIGQIKLLLQRSPNLLNPGTAGRQYFDPDNALIVPVVDIVSTAMFSIHCRSSIFQLLTCDIFFLILTNELKEDEIRIRSGISPPGRDHLASSAPPNYISHVQPATVRCTLQAFAQLPTKLGIREMGDMDFYGRRREFHEEIPFRRYHIKPFGIAESKYSKKKRLIVDMSAPHNDEENPSMNTLIDKSSPKIFDALSSAVCWIAEKKYKIPNVLHLLDDFLVVVPPFDDAHEAMERFLGIFRTLGIPLSEKKTEGPCIELEYLGIILDSWNMEACLPQEKIDPILSVIRGTDTYRGESGIQTKNF</sequence>
<dbReference type="EnsemblMetazoa" id="G30447.1">
    <property type="protein sequence ID" value="G30447.1:cds"/>
    <property type="gene ID" value="G30447"/>
</dbReference>
<evidence type="ECO:0008006" key="3">
    <source>
        <dbReference type="Google" id="ProtNLM"/>
    </source>
</evidence>
<evidence type="ECO:0000313" key="1">
    <source>
        <dbReference type="EnsemblMetazoa" id="G30447.1:cds"/>
    </source>
</evidence>
<dbReference type="Proteomes" id="UP000005408">
    <property type="component" value="Unassembled WGS sequence"/>
</dbReference>
<name>A0A8W8M0I3_MAGGI</name>
<dbReference type="PANTHER" id="PTHR33050:SF8">
    <property type="entry name" value="REVERSE TRANSCRIPTASE DOMAIN-CONTAINING PROTEIN"/>
    <property type="match status" value="1"/>
</dbReference>
<accession>A0A8W8M0I3</accession>
<dbReference type="Gene3D" id="3.30.70.270">
    <property type="match status" value="1"/>
</dbReference>
<keyword evidence="2" id="KW-1185">Reference proteome</keyword>
<proteinExistence type="predicted"/>
<dbReference type="PANTHER" id="PTHR33050">
    <property type="entry name" value="REVERSE TRANSCRIPTASE DOMAIN-CONTAINING PROTEIN"/>
    <property type="match status" value="1"/>
</dbReference>
<dbReference type="InterPro" id="IPR052055">
    <property type="entry name" value="Hepadnavirus_pol/RT"/>
</dbReference>
<evidence type="ECO:0000313" key="2">
    <source>
        <dbReference type="Proteomes" id="UP000005408"/>
    </source>
</evidence>
<protein>
    <recommendedName>
        <fullName evidence="3">Reverse transcriptase domain-containing protein</fullName>
    </recommendedName>
</protein>
<reference evidence="1" key="1">
    <citation type="submission" date="2022-08" db="UniProtKB">
        <authorList>
            <consortium name="EnsemblMetazoa"/>
        </authorList>
    </citation>
    <scope>IDENTIFICATION</scope>
    <source>
        <strain evidence="1">05x7-T-G4-1.051#20</strain>
    </source>
</reference>
<dbReference type="SUPFAM" id="SSF56672">
    <property type="entry name" value="DNA/RNA polymerases"/>
    <property type="match status" value="1"/>
</dbReference>
<organism evidence="1 2">
    <name type="scientific">Magallana gigas</name>
    <name type="common">Pacific oyster</name>
    <name type="synonym">Crassostrea gigas</name>
    <dbReference type="NCBI Taxonomy" id="29159"/>
    <lineage>
        <taxon>Eukaryota</taxon>
        <taxon>Metazoa</taxon>
        <taxon>Spiralia</taxon>
        <taxon>Lophotrochozoa</taxon>
        <taxon>Mollusca</taxon>
        <taxon>Bivalvia</taxon>
        <taxon>Autobranchia</taxon>
        <taxon>Pteriomorphia</taxon>
        <taxon>Ostreida</taxon>
        <taxon>Ostreoidea</taxon>
        <taxon>Ostreidae</taxon>
        <taxon>Magallana</taxon>
    </lineage>
</organism>
<dbReference type="InterPro" id="IPR043128">
    <property type="entry name" value="Rev_trsase/Diguanyl_cyclase"/>
</dbReference>
<dbReference type="AlphaFoldDB" id="A0A8W8M0I3"/>